<keyword evidence="3" id="KW-1133">Transmembrane helix</keyword>
<dbReference type="GO" id="GO:0020037">
    <property type="term" value="F:heme binding"/>
    <property type="evidence" value="ECO:0007669"/>
    <property type="project" value="InterPro"/>
</dbReference>
<dbReference type="InterPro" id="IPR036927">
    <property type="entry name" value="Cyt_c_oxase-like_su1_sf"/>
</dbReference>
<dbReference type="GO" id="GO:0022904">
    <property type="term" value="P:respiratory electron transport chain"/>
    <property type="evidence" value="ECO:0007669"/>
    <property type="project" value="TreeGrafter"/>
</dbReference>
<accession>A0A8T7LY34</accession>
<dbReference type="InterPro" id="IPR023616">
    <property type="entry name" value="Cyt_c_oxase-like_su1_dom"/>
</dbReference>
<dbReference type="Gene3D" id="1.20.210.10">
    <property type="entry name" value="Cytochrome c oxidase-like, subunit I domain"/>
    <property type="match status" value="1"/>
</dbReference>
<keyword evidence="2" id="KW-0249">Electron transport</keyword>
<gene>
    <name evidence="5" type="ORF">HXX08_08495</name>
    <name evidence="6" type="ORF">OZ401_001043</name>
</gene>
<feature type="transmembrane region" description="Helical" evidence="3">
    <location>
        <begin position="87"/>
        <end position="109"/>
    </location>
</feature>
<protein>
    <submittedName>
        <fullName evidence="5">Cbb3-type cytochrome c oxidase subunit I</fullName>
    </submittedName>
</protein>
<reference evidence="6" key="2">
    <citation type="journal article" date="2024" name="Nature">
        <title>Anoxygenic phototroph of the Chloroflexota uses a type I reaction centre.</title>
        <authorList>
            <person name="Tsuji J.M."/>
            <person name="Shaw N.A."/>
            <person name="Nagashima S."/>
            <person name="Venkiteswaran J.J."/>
            <person name="Schiff S.L."/>
            <person name="Watanabe T."/>
            <person name="Fukui M."/>
            <person name="Hanada S."/>
            <person name="Tank M."/>
            <person name="Neufeld J.D."/>
        </authorList>
    </citation>
    <scope>NUCLEOTIDE SEQUENCE</scope>
    <source>
        <strain evidence="6">L227-S17</strain>
    </source>
</reference>
<dbReference type="AlphaFoldDB" id="A0A8T7LY34"/>
<dbReference type="SUPFAM" id="SSF81442">
    <property type="entry name" value="Cytochrome c oxidase subunit I-like"/>
    <property type="match status" value="1"/>
</dbReference>
<dbReference type="Proteomes" id="UP001431572">
    <property type="component" value="Chromosome 1"/>
</dbReference>
<reference evidence="5 7" key="1">
    <citation type="submission" date="2020-06" db="EMBL/GenBank/DDBJ databases">
        <title>Anoxygenic phototrophic Chloroflexota member uses a Type I reaction center.</title>
        <authorList>
            <person name="Tsuji J.M."/>
            <person name="Shaw N.A."/>
            <person name="Nagashima S."/>
            <person name="Venkiteswaran J."/>
            <person name="Schiff S.L."/>
            <person name="Hanada S."/>
            <person name="Tank M."/>
            <person name="Neufeld J.D."/>
        </authorList>
    </citation>
    <scope>NUCLEOTIDE SEQUENCE [LARGE SCALE GENOMIC DNA]</scope>
    <source>
        <strain evidence="5">L227-S17</strain>
    </source>
</reference>
<evidence type="ECO:0000259" key="4">
    <source>
        <dbReference type="PROSITE" id="PS50855"/>
    </source>
</evidence>
<evidence type="ECO:0000313" key="8">
    <source>
        <dbReference type="Proteomes" id="UP001431572"/>
    </source>
</evidence>
<organism evidence="5 7">
    <name type="scientific">Candidatus Chlorohelix allophototropha</name>
    <dbReference type="NCBI Taxonomy" id="3003348"/>
    <lineage>
        <taxon>Bacteria</taxon>
        <taxon>Bacillati</taxon>
        <taxon>Chloroflexota</taxon>
        <taxon>Chloroflexia</taxon>
        <taxon>Candidatus Chloroheliales</taxon>
        <taxon>Candidatus Chloroheliaceae</taxon>
        <taxon>Candidatus Chlorohelix</taxon>
    </lineage>
</organism>
<dbReference type="InterPro" id="IPR000883">
    <property type="entry name" value="Cyt_C_Oxase_1"/>
</dbReference>
<feature type="transmembrane region" description="Helical" evidence="3">
    <location>
        <begin position="155"/>
        <end position="180"/>
    </location>
</feature>
<evidence type="ECO:0000313" key="6">
    <source>
        <dbReference type="EMBL" id="WJW67764.1"/>
    </source>
</evidence>
<dbReference type="EMBL" id="CP128399">
    <property type="protein sequence ID" value="WJW67764.1"/>
    <property type="molecule type" value="Genomic_DNA"/>
</dbReference>
<name>A0A8T7LY34_9CHLR</name>
<dbReference type="PROSITE" id="PS50855">
    <property type="entry name" value="COX1"/>
    <property type="match status" value="1"/>
</dbReference>
<dbReference type="GO" id="GO:0004129">
    <property type="term" value="F:cytochrome-c oxidase activity"/>
    <property type="evidence" value="ECO:0007669"/>
    <property type="project" value="InterPro"/>
</dbReference>
<dbReference type="EMBL" id="JACATZ010000001">
    <property type="protein sequence ID" value="NWJ45903.1"/>
    <property type="molecule type" value="Genomic_DNA"/>
</dbReference>
<keyword evidence="3" id="KW-0472">Membrane</keyword>
<evidence type="ECO:0000313" key="5">
    <source>
        <dbReference type="EMBL" id="NWJ45903.1"/>
    </source>
</evidence>
<keyword evidence="1" id="KW-0679">Respiratory chain</keyword>
<dbReference type="GO" id="GO:0009060">
    <property type="term" value="P:aerobic respiration"/>
    <property type="evidence" value="ECO:0007669"/>
    <property type="project" value="InterPro"/>
</dbReference>
<feature type="transmembrane region" description="Helical" evidence="3">
    <location>
        <begin position="121"/>
        <end position="143"/>
    </location>
</feature>
<evidence type="ECO:0000256" key="2">
    <source>
        <dbReference type="ARBA" id="ARBA00022982"/>
    </source>
</evidence>
<dbReference type="PANTHER" id="PTHR10422:SF29">
    <property type="entry name" value="CYTOCHROME C OXIDASE SUBUNIT 1 HOMOLOG, BACTEROID"/>
    <property type="match status" value="1"/>
</dbReference>
<feature type="transmembrane region" description="Helical" evidence="3">
    <location>
        <begin position="263"/>
        <end position="284"/>
    </location>
</feature>
<feature type="transmembrane region" description="Helical" evidence="3">
    <location>
        <begin position="379"/>
        <end position="403"/>
    </location>
</feature>
<proteinExistence type="predicted"/>
<keyword evidence="8" id="KW-1185">Reference proteome</keyword>
<evidence type="ECO:0000256" key="1">
    <source>
        <dbReference type="ARBA" id="ARBA00022660"/>
    </source>
</evidence>
<dbReference type="RefSeq" id="WP_341469655.1">
    <property type="nucleotide sequence ID" value="NZ_CP128399.1"/>
</dbReference>
<feature type="transmembrane region" description="Helical" evidence="3">
    <location>
        <begin position="304"/>
        <end position="323"/>
    </location>
</feature>
<dbReference type="Pfam" id="PF00115">
    <property type="entry name" value="COX1"/>
    <property type="match status" value="1"/>
</dbReference>
<evidence type="ECO:0000256" key="3">
    <source>
        <dbReference type="SAM" id="Phobius"/>
    </source>
</evidence>
<feature type="transmembrane region" description="Helical" evidence="3">
    <location>
        <begin position="343"/>
        <end position="367"/>
    </location>
</feature>
<keyword evidence="1" id="KW-0813">Transport</keyword>
<sequence length="467" mass="52252">MNEEYSAARSWIYSSAVWLAVGTSFAMIAATEMVFPDFLGGVSFLEFGRLRPIHVNGVTFFWLSMAYYGAFFYIVPKLTGRALWSENLAKIVMWAWNFLGIFMVITLMAGMTQGREYAEMIWPIDIFVAIATSLNAFNILMTISQRAEKKIYASLWYIMGAVVWLPIVYAIGNVIWSPLAGGDNPFAGSLAGINDATWNWFYGHNILGLWFTPGGAALVYYIVPVVTRTPLYSHILSLVAFWSLALFYPLVGQHHLLSTPTPGWLKTVATVASIGLFVPVITFLTNIWMTMRGNWGRIYASLPLKYVIVGTVFYFVTCIQGPFQAIQSFNRLVHFTNWIVGHAHLALLGTMTMWVMGAIYYIIPVTLKRRIWSPGLCEIQFWLVTGGFLLIMISLQIVGLIQGAMWLNGETVYKTVSSLKPFFMMRAFGGALVVIGGYIQLYNIYKTVRSGPKVDSFVPQTAAEVGA</sequence>
<dbReference type="Proteomes" id="UP000521676">
    <property type="component" value="Unassembled WGS sequence"/>
</dbReference>
<feature type="domain" description="Cytochrome oxidase subunit I profile" evidence="4">
    <location>
        <begin position="11"/>
        <end position="467"/>
    </location>
</feature>
<dbReference type="GO" id="GO:0015990">
    <property type="term" value="P:electron transport coupled proton transport"/>
    <property type="evidence" value="ECO:0007669"/>
    <property type="project" value="TreeGrafter"/>
</dbReference>
<feature type="transmembrane region" description="Helical" evidence="3">
    <location>
        <begin position="235"/>
        <end position="251"/>
    </location>
</feature>
<feature type="transmembrane region" description="Helical" evidence="3">
    <location>
        <begin position="200"/>
        <end position="223"/>
    </location>
</feature>
<feature type="transmembrane region" description="Helical" evidence="3">
    <location>
        <begin position="55"/>
        <end position="75"/>
    </location>
</feature>
<feature type="transmembrane region" description="Helical" evidence="3">
    <location>
        <begin position="423"/>
        <end position="445"/>
    </location>
</feature>
<dbReference type="GO" id="GO:0016020">
    <property type="term" value="C:membrane"/>
    <property type="evidence" value="ECO:0007669"/>
    <property type="project" value="InterPro"/>
</dbReference>
<keyword evidence="3" id="KW-0812">Transmembrane</keyword>
<dbReference type="PANTHER" id="PTHR10422">
    <property type="entry name" value="CYTOCHROME C OXIDASE SUBUNIT 1"/>
    <property type="match status" value="1"/>
</dbReference>
<evidence type="ECO:0000313" key="7">
    <source>
        <dbReference type="Proteomes" id="UP000521676"/>
    </source>
</evidence>
<feature type="transmembrane region" description="Helical" evidence="3">
    <location>
        <begin position="12"/>
        <end position="35"/>
    </location>
</feature>